<sequence length="182" mass="22237">MEQPLFLTDNLFLKRIQTEDQPLLFTLMDEVYKTPYRYVWEDGGDWYVNLIYNRHTLRKELSRERTHYFFVEWKERKVGILKYDYPFSPREVDIPNAMKLHRLYLHPDAYGQGIAQELMNYCEREAKEKSLAAIWLECMDCQPQAKRFYEKMGFEKVLAYTLDFERIFPEYREILIMKKDLS</sequence>
<keyword evidence="1" id="KW-0808">Transferase</keyword>
<proteinExistence type="predicted"/>
<dbReference type="SUPFAM" id="SSF55729">
    <property type="entry name" value="Acyl-CoA N-acyltransferases (Nat)"/>
    <property type="match status" value="1"/>
</dbReference>
<keyword evidence="2" id="KW-0012">Acyltransferase</keyword>
<dbReference type="InterPro" id="IPR016181">
    <property type="entry name" value="Acyl_CoA_acyltransferase"/>
</dbReference>
<organism evidence="4 5">
    <name type="scientific">Algoriphagus confluentis</name>
    <dbReference type="NCBI Taxonomy" id="1697556"/>
    <lineage>
        <taxon>Bacteria</taxon>
        <taxon>Pseudomonadati</taxon>
        <taxon>Bacteroidota</taxon>
        <taxon>Cytophagia</taxon>
        <taxon>Cytophagales</taxon>
        <taxon>Cyclobacteriaceae</taxon>
        <taxon>Algoriphagus</taxon>
    </lineage>
</organism>
<evidence type="ECO:0000313" key="4">
    <source>
        <dbReference type="EMBL" id="GMQ27519.1"/>
    </source>
</evidence>
<dbReference type="Pfam" id="PF00583">
    <property type="entry name" value="Acetyltransf_1"/>
    <property type="match status" value="1"/>
</dbReference>
<accession>A0ABQ6PI41</accession>
<evidence type="ECO:0000259" key="3">
    <source>
        <dbReference type="PROSITE" id="PS51186"/>
    </source>
</evidence>
<dbReference type="Gene3D" id="3.40.630.30">
    <property type="match status" value="1"/>
</dbReference>
<keyword evidence="5" id="KW-1185">Reference proteome</keyword>
<evidence type="ECO:0000313" key="5">
    <source>
        <dbReference type="Proteomes" id="UP001338309"/>
    </source>
</evidence>
<dbReference type="PANTHER" id="PTHR43877">
    <property type="entry name" value="AMINOALKYLPHOSPHONATE N-ACETYLTRANSFERASE-RELATED-RELATED"/>
    <property type="match status" value="1"/>
</dbReference>
<dbReference type="EMBL" id="BTPD01000001">
    <property type="protein sequence ID" value="GMQ27519.1"/>
    <property type="molecule type" value="Genomic_DNA"/>
</dbReference>
<evidence type="ECO:0000256" key="2">
    <source>
        <dbReference type="ARBA" id="ARBA00023315"/>
    </source>
</evidence>
<evidence type="ECO:0000256" key="1">
    <source>
        <dbReference type="ARBA" id="ARBA00022679"/>
    </source>
</evidence>
<dbReference type="RefSeq" id="WP_338222335.1">
    <property type="nucleotide sequence ID" value="NZ_BTPD01000001.1"/>
</dbReference>
<comment type="caution">
    <text evidence="4">The sequence shown here is derived from an EMBL/GenBank/DDBJ whole genome shotgun (WGS) entry which is preliminary data.</text>
</comment>
<feature type="domain" description="N-acetyltransferase" evidence="3">
    <location>
        <begin position="11"/>
        <end position="182"/>
    </location>
</feature>
<name>A0ABQ6PI41_9BACT</name>
<dbReference type="InterPro" id="IPR000182">
    <property type="entry name" value="GNAT_dom"/>
</dbReference>
<dbReference type="Proteomes" id="UP001338309">
    <property type="component" value="Unassembled WGS sequence"/>
</dbReference>
<protein>
    <recommendedName>
        <fullName evidence="3">N-acetyltransferase domain-containing protein</fullName>
    </recommendedName>
</protein>
<gene>
    <name evidence="4" type="ORF">Aconfl_01610</name>
</gene>
<dbReference type="CDD" id="cd04301">
    <property type="entry name" value="NAT_SF"/>
    <property type="match status" value="1"/>
</dbReference>
<reference evidence="4 5" key="1">
    <citation type="submission" date="2023-08" db="EMBL/GenBank/DDBJ databases">
        <title>Draft genome sequence of Algoriphagus confluentis.</title>
        <authorList>
            <person name="Takatani N."/>
            <person name="Hosokawa M."/>
            <person name="Sawabe T."/>
        </authorList>
    </citation>
    <scope>NUCLEOTIDE SEQUENCE [LARGE SCALE GENOMIC DNA]</scope>
    <source>
        <strain evidence="4 5">NBRC 111222</strain>
    </source>
</reference>
<dbReference type="InterPro" id="IPR050832">
    <property type="entry name" value="Bact_Acetyltransf"/>
</dbReference>
<dbReference type="PROSITE" id="PS51186">
    <property type="entry name" value="GNAT"/>
    <property type="match status" value="1"/>
</dbReference>